<evidence type="ECO:0000256" key="1">
    <source>
        <dbReference type="ARBA" id="ARBA00004141"/>
    </source>
</evidence>
<feature type="transmembrane region" description="Helical" evidence="9">
    <location>
        <begin position="43"/>
        <end position="63"/>
    </location>
</feature>
<dbReference type="AlphaFoldDB" id="A0A2K0A6S0"/>
<dbReference type="PANTHER" id="PTHR43029">
    <property type="entry name" value="AMMONIUM TRANSPORTER MEP2"/>
    <property type="match status" value="1"/>
</dbReference>
<feature type="transmembrane region" description="Helical" evidence="9">
    <location>
        <begin position="6"/>
        <end position="31"/>
    </location>
</feature>
<feature type="transmembrane region" description="Helical" evidence="9">
    <location>
        <begin position="350"/>
        <end position="371"/>
    </location>
</feature>
<dbReference type="SUPFAM" id="SSF111352">
    <property type="entry name" value="Ammonium transporter"/>
    <property type="match status" value="1"/>
</dbReference>
<dbReference type="InterPro" id="IPR029020">
    <property type="entry name" value="Ammonium/urea_transptr"/>
</dbReference>
<dbReference type="Proteomes" id="UP000053523">
    <property type="component" value="Unassembled WGS sequence"/>
</dbReference>
<evidence type="ECO:0000256" key="4">
    <source>
        <dbReference type="ARBA" id="ARBA00022692"/>
    </source>
</evidence>
<feature type="transmembrane region" description="Helical" evidence="9">
    <location>
        <begin position="310"/>
        <end position="330"/>
    </location>
</feature>
<feature type="transmembrane region" description="Helical" evidence="9">
    <location>
        <begin position="223"/>
        <end position="244"/>
    </location>
</feature>
<gene>
    <name evidence="11" type="ORF">AL503_007945</name>
</gene>
<accession>A0A2K0A6S0</accession>
<evidence type="ECO:0000256" key="5">
    <source>
        <dbReference type="ARBA" id="ARBA00022989"/>
    </source>
</evidence>
<keyword evidence="7 9" id="KW-0924">Ammonia transport</keyword>
<feature type="transmembrane region" description="Helical" evidence="9">
    <location>
        <begin position="126"/>
        <end position="147"/>
    </location>
</feature>
<reference evidence="11 12" key="1">
    <citation type="submission" date="2017-12" db="EMBL/GenBank/DDBJ databases">
        <title>FDA dAtabase for Regulatory Grade micrObial Sequences (FDA-ARGOS): Supporting development and validation of Infectious Disease Dx tests.</title>
        <authorList>
            <person name="Hoffmann M."/>
            <person name="Allard M."/>
            <person name="Evans P."/>
            <person name="Brown E."/>
            <person name="Tallon L."/>
            <person name="Sadzewicz L."/>
            <person name="Sengamalay N."/>
            <person name="Ott S."/>
            <person name="Godinez A."/>
            <person name="Nagaraj S."/>
            <person name="Vavikolanu K."/>
            <person name="Aluvathingal J."/>
            <person name="Nadendla S."/>
            <person name="Sichtig H."/>
        </authorList>
    </citation>
    <scope>NUCLEOTIDE SEQUENCE [LARGE SCALE GENOMIC DNA]</scope>
    <source>
        <strain evidence="11 12">FDAARGOS_148</strain>
    </source>
</reference>
<dbReference type="RefSeq" id="WP_037551259.1">
    <property type="nucleotide sequence ID" value="NZ_CAJCGD010000015.1"/>
</dbReference>
<name>A0A2K0A6S0_STAHA</name>
<evidence type="ECO:0000313" key="11">
    <source>
        <dbReference type="EMBL" id="PNN20717.1"/>
    </source>
</evidence>
<keyword evidence="3 9" id="KW-0813">Transport</keyword>
<sequence length="414" mass="45061">MKMDDTIFLFLCTLLVWIMTPGLSLFYGGLVQSKNVLNTVMQSMAAMVIVTFTWVTLGFSLSFGTGNALIGNFDLIGLQHVGFAINDQLSPHIPFALFMLFQMMFCTIAVSILSGSIAERMKFFPFIIFIFLWVILIYSPVAHWVWGGGWIQQLGALDYAGGTVVHITSGLSGLILAIMIGNGKKIEKIQPHNLLITLIGGILVWIGWYGFNTGSAYTLNDVALTSFVNTIIAASGGAFSWLVVEYCITKKLSLLGLLSGVLAGLVAITPASGYVSYFSAFIISFAGGIACYLVINVIKVKYKYNDTLDAFGIHGAGGIVGAILTGVFQSHHVNNDVSNGLIYTGDVHSILIQILAVVVVMCYTIVLTWIIGKILQKIMPIATTEEEDKAGLDQLVHGEKAYFYGELNKLNKRY</sequence>
<comment type="similarity">
    <text evidence="2 9">Belongs to the ammonia transporter channel (TC 1.A.11.2) family.</text>
</comment>
<evidence type="ECO:0000256" key="2">
    <source>
        <dbReference type="ARBA" id="ARBA00005887"/>
    </source>
</evidence>
<evidence type="ECO:0000256" key="9">
    <source>
        <dbReference type="RuleBase" id="RU362002"/>
    </source>
</evidence>
<feature type="transmembrane region" description="Helical" evidence="9">
    <location>
        <begin position="251"/>
        <end position="271"/>
    </location>
</feature>
<dbReference type="InterPro" id="IPR001905">
    <property type="entry name" value="Ammonium_transpt"/>
</dbReference>
<protein>
    <recommendedName>
        <fullName evidence="8 9">Ammonium transporter</fullName>
    </recommendedName>
</protein>
<evidence type="ECO:0000256" key="7">
    <source>
        <dbReference type="ARBA" id="ARBA00023177"/>
    </source>
</evidence>
<dbReference type="InterPro" id="IPR024041">
    <property type="entry name" value="NH4_transpt_AmtB-like_dom"/>
</dbReference>
<keyword evidence="4 9" id="KW-0812">Transmembrane</keyword>
<evidence type="ECO:0000313" key="12">
    <source>
        <dbReference type="Proteomes" id="UP000053523"/>
    </source>
</evidence>
<evidence type="ECO:0000259" key="10">
    <source>
        <dbReference type="Pfam" id="PF00909"/>
    </source>
</evidence>
<proteinExistence type="inferred from homology"/>
<evidence type="ECO:0000256" key="6">
    <source>
        <dbReference type="ARBA" id="ARBA00023136"/>
    </source>
</evidence>
<feature type="transmembrane region" description="Helical" evidence="9">
    <location>
        <begin position="193"/>
        <end position="211"/>
    </location>
</feature>
<feature type="transmembrane region" description="Helical" evidence="9">
    <location>
        <begin position="93"/>
        <end position="114"/>
    </location>
</feature>
<dbReference type="GO" id="GO:0008519">
    <property type="term" value="F:ammonium channel activity"/>
    <property type="evidence" value="ECO:0007669"/>
    <property type="project" value="InterPro"/>
</dbReference>
<keyword evidence="6 9" id="KW-0472">Membrane</keyword>
<organism evidence="11 12">
    <name type="scientific">Staphylococcus haemolyticus</name>
    <dbReference type="NCBI Taxonomy" id="1283"/>
    <lineage>
        <taxon>Bacteria</taxon>
        <taxon>Bacillati</taxon>
        <taxon>Bacillota</taxon>
        <taxon>Bacilli</taxon>
        <taxon>Bacillales</taxon>
        <taxon>Staphylococcaceae</taxon>
        <taxon>Staphylococcus</taxon>
    </lineage>
</organism>
<feature type="transmembrane region" description="Helical" evidence="9">
    <location>
        <begin position="277"/>
        <end position="298"/>
    </location>
</feature>
<dbReference type="Pfam" id="PF00909">
    <property type="entry name" value="Ammonium_transp"/>
    <property type="match status" value="1"/>
</dbReference>
<evidence type="ECO:0000256" key="3">
    <source>
        <dbReference type="ARBA" id="ARBA00022448"/>
    </source>
</evidence>
<comment type="caution">
    <text evidence="11">The sequence shown here is derived from an EMBL/GenBank/DDBJ whole genome shotgun (WGS) entry which is preliminary data.</text>
</comment>
<dbReference type="Gene3D" id="1.10.3430.10">
    <property type="entry name" value="Ammonium transporter AmtB like domains"/>
    <property type="match status" value="1"/>
</dbReference>
<keyword evidence="5 9" id="KW-1133">Transmembrane helix</keyword>
<dbReference type="PANTHER" id="PTHR43029:SF10">
    <property type="entry name" value="AMMONIUM TRANSPORTER MEP2"/>
    <property type="match status" value="1"/>
</dbReference>
<feature type="domain" description="Ammonium transporter AmtB-like" evidence="10">
    <location>
        <begin position="8"/>
        <end position="402"/>
    </location>
</feature>
<feature type="transmembrane region" description="Helical" evidence="9">
    <location>
        <begin position="159"/>
        <end position="181"/>
    </location>
</feature>
<dbReference type="NCBIfam" id="TIGR00836">
    <property type="entry name" value="amt"/>
    <property type="match status" value="1"/>
</dbReference>
<dbReference type="GO" id="GO:0005886">
    <property type="term" value="C:plasma membrane"/>
    <property type="evidence" value="ECO:0007669"/>
    <property type="project" value="UniProtKB-SubCell"/>
</dbReference>
<evidence type="ECO:0000256" key="8">
    <source>
        <dbReference type="ARBA" id="ARBA00050025"/>
    </source>
</evidence>
<dbReference type="EMBL" id="LORN02000015">
    <property type="protein sequence ID" value="PNN20717.1"/>
    <property type="molecule type" value="Genomic_DNA"/>
</dbReference>
<comment type="subcellular location">
    <subcellularLocation>
        <location evidence="9">Cell membrane</location>
        <topology evidence="9">Multi-pass membrane protein</topology>
    </subcellularLocation>
    <subcellularLocation>
        <location evidence="1">Membrane</location>
        <topology evidence="1">Multi-pass membrane protein</topology>
    </subcellularLocation>
</comment>